<name>A0A5N6YBQ5_9EURO</name>
<protein>
    <submittedName>
        <fullName evidence="1">Uncharacterized protein</fullName>
    </submittedName>
</protein>
<organism evidence="1">
    <name type="scientific">Aspergillus arachidicola</name>
    <dbReference type="NCBI Taxonomy" id="656916"/>
    <lineage>
        <taxon>Eukaryota</taxon>
        <taxon>Fungi</taxon>
        <taxon>Dikarya</taxon>
        <taxon>Ascomycota</taxon>
        <taxon>Pezizomycotina</taxon>
        <taxon>Eurotiomycetes</taxon>
        <taxon>Eurotiomycetidae</taxon>
        <taxon>Eurotiales</taxon>
        <taxon>Aspergillaceae</taxon>
        <taxon>Aspergillus</taxon>
        <taxon>Aspergillus subgen. Circumdati</taxon>
    </lineage>
</organism>
<evidence type="ECO:0000313" key="1">
    <source>
        <dbReference type="EMBL" id="KAE8342921.1"/>
    </source>
</evidence>
<sequence length="70" mass="7909">MDKSIKITTIKKLCAPHVLLLLCCCSYRVVCTVSALGHTIWWGHWINLSRSPGISSHLKVIRRCYPDASQ</sequence>
<reference evidence="1" key="1">
    <citation type="submission" date="2019-04" db="EMBL/GenBank/DDBJ databases">
        <title>Friends and foes A comparative genomics study of 23 Aspergillus species from section Flavi.</title>
        <authorList>
            <consortium name="DOE Joint Genome Institute"/>
            <person name="Kjaerbolling I."/>
            <person name="Vesth T."/>
            <person name="Frisvad J.C."/>
            <person name="Nybo J.L."/>
            <person name="Theobald S."/>
            <person name="Kildgaard S."/>
            <person name="Isbrandt T."/>
            <person name="Kuo A."/>
            <person name="Sato A."/>
            <person name="Lyhne E.K."/>
            <person name="Kogle M.E."/>
            <person name="Wiebenga A."/>
            <person name="Kun R.S."/>
            <person name="Lubbers R.J."/>
            <person name="Makela M.R."/>
            <person name="Barry K."/>
            <person name="Chovatia M."/>
            <person name="Clum A."/>
            <person name="Daum C."/>
            <person name="Haridas S."/>
            <person name="He G."/>
            <person name="LaButti K."/>
            <person name="Lipzen A."/>
            <person name="Mondo S."/>
            <person name="Riley R."/>
            <person name="Salamov A."/>
            <person name="Simmons B.A."/>
            <person name="Magnuson J.K."/>
            <person name="Henrissat B."/>
            <person name="Mortensen U.H."/>
            <person name="Larsen T.O."/>
            <person name="Devries R.P."/>
            <person name="Grigoriev I.V."/>
            <person name="Machida M."/>
            <person name="Baker S.E."/>
            <person name="Andersen M.R."/>
        </authorList>
    </citation>
    <scope>NUCLEOTIDE SEQUENCE</scope>
    <source>
        <strain evidence="1">CBS 117612</strain>
    </source>
</reference>
<accession>A0A5N6YBQ5</accession>
<proteinExistence type="predicted"/>
<dbReference type="EMBL" id="ML737132">
    <property type="protein sequence ID" value="KAE8342921.1"/>
    <property type="molecule type" value="Genomic_DNA"/>
</dbReference>
<gene>
    <name evidence="1" type="ORF">BDV24DRAFT_129981</name>
</gene>
<dbReference type="Proteomes" id="UP000325558">
    <property type="component" value="Unassembled WGS sequence"/>
</dbReference>
<dbReference type="AlphaFoldDB" id="A0A5N6YBQ5"/>